<proteinExistence type="predicted"/>
<dbReference type="Gene3D" id="3.30.70.100">
    <property type="match status" value="1"/>
</dbReference>
<feature type="domain" description="EthD" evidence="1">
    <location>
        <begin position="47"/>
        <end position="116"/>
    </location>
</feature>
<dbReference type="KEGG" id="mox:DAMO_2204"/>
<dbReference type="Proteomes" id="UP000006898">
    <property type="component" value="Chromosome"/>
</dbReference>
<dbReference type="Pfam" id="PF07110">
    <property type="entry name" value="EthD"/>
    <property type="match status" value="1"/>
</dbReference>
<dbReference type="EMBL" id="FP565575">
    <property type="protein sequence ID" value="CBE69254.1"/>
    <property type="molecule type" value="Genomic_DNA"/>
</dbReference>
<sequence>MAVAVARAINVARRHNRLMISSIEATIHAKEGHMAGVKFIVIYPRPTDIEAFEKVYQDEHVPMAVEKLVGKTKLVATKVLASPQGTPPFYRIAEVHFPSMEALEACAASAGTKETLAHAVSISTGGTPIFLVAEEETFAFAP</sequence>
<reference evidence="2 3" key="1">
    <citation type="journal article" date="2010" name="Nature">
        <title>Nitrite-driven anaerobic methane oxidation by oxygenic bacteria.</title>
        <authorList>
            <person name="Ettwig K.F."/>
            <person name="Butler M.K."/>
            <person name="Le Paslier D."/>
            <person name="Pelletier E."/>
            <person name="Mangenot S."/>
            <person name="Kuypers M.M.M."/>
            <person name="Schreiber F."/>
            <person name="Dutilh B.E."/>
            <person name="Zedelius J."/>
            <person name="de Beer D."/>
            <person name="Gloerich J."/>
            <person name="Wessels H.J.C.T."/>
            <person name="van Allen T."/>
            <person name="Luesken F."/>
            <person name="Wu M."/>
            <person name="van de Pas-Schoonen K.T."/>
            <person name="Op den Camp H.J.M."/>
            <person name="Janssen-Megens E.M."/>
            <person name="Francoijs K-J."/>
            <person name="Stunnenberg H."/>
            <person name="Weissenbach J."/>
            <person name="Jetten M.S.M."/>
            <person name="Strous M."/>
        </authorList>
    </citation>
    <scope>NUCLEOTIDE SEQUENCE [LARGE SCALE GENOMIC DNA]</scope>
</reference>
<evidence type="ECO:0000313" key="2">
    <source>
        <dbReference type="EMBL" id="CBE69254.1"/>
    </source>
</evidence>
<dbReference type="InterPro" id="IPR011008">
    <property type="entry name" value="Dimeric_a/b-barrel"/>
</dbReference>
<gene>
    <name evidence="2" type="ORF">DAMO_2204</name>
</gene>
<dbReference type="SUPFAM" id="SSF54909">
    <property type="entry name" value="Dimeric alpha+beta barrel"/>
    <property type="match status" value="1"/>
</dbReference>
<evidence type="ECO:0000259" key="1">
    <source>
        <dbReference type="Pfam" id="PF07110"/>
    </source>
</evidence>
<dbReference type="NCBIfam" id="TIGR02118">
    <property type="entry name" value="EthD family reductase"/>
    <property type="match status" value="1"/>
</dbReference>
<dbReference type="eggNOG" id="ENOG5032ZT2">
    <property type="taxonomic scope" value="Bacteria"/>
</dbReference>
<name>D5MHW3_METO1</name>
<dbReference type="GO" id="GO:0016491">
    <property type="term" value="F:oxidoreductase activity"/>
    <property type="evidence" value="ECO:0007669"/>
    <property type="project" value="InterPro"/>
</dbReference>
<dbReference type="InterPro" id="IPR009799">
    <property type="entry name" value="EthD_dom"/>
</dbReference>
<dbReference type="HOGENOM" id="CLU_115019_4_0_0"/>
<accession>D5MHW3</accession>
<protein>
    <recommendedName>
        <fullName evidence="1">EthD domain-containing protein</fullName>
    </recommendedName>
</protein>
<evidence type="ECO:0000313" key="3">
    <source>
        <dbReference type="Proteomes" id="UP000006898"/>
    </source>
</evidence>
<dbReference type="STRING" id="671143.DAMO_2204"/>
<organism evidence="2 3">
    <name type="scientific">Methylomirabilis oxygeniifera</name>
    <dbReference type="NCBI Taxonomy" id="671143"/>
    <lineage>
        <taxon>Bacteria</taxon>
        <taxon>Candidatus Methylomirabilota</taxon>
        <taxon>Candidatus Methylomirabilia</taxon>
        <taxon>Candidatus Methylomirabilales</taxon>
        <taxon>Candidatus Methylomirabilaceae</taxon>
        <taxon>Candidatus Methylomirabilis</taxon>
    </lineage>
</organism>
<dbReference type="AlphaFoldDB" id="D5MHW3"/>